<organism evidence="10 11">
    <name type="scientific">Phyllachora maydis</name>
    <dbReference type="NCBI Taxonomy" id="1825666"/>
    <lineage>
        <taxon>Eukaryota</taxon>
        <taxon>Fungi</taxon>
        <taxon>Dikarya</taxon>
        <taxon>Ascomycota</taxon>
        <taxon>Pezizomycotina</taxon>
        <taxon>Sordariomycetes</taxon>
        <taxon>Sordariomycetidae</taxon>
        <taxon>Phyllachorales</taxon>
        <taxon>Phyllachoraceae</taxon>
        <taxon>Phyllachora</taxon>
    </lineage>
</organism>
<evidence type="ECO:0000256" key="2">
    <source>
        <dbReference type="ARBA" id="ARBA00006859"/>
    </source>
</evidence>
<proteinExistence type="inferred from homology"/>
<evidence type="ECO:0000256" key="1">
    <source>
        <dbReference type="ARBA" id="ARBA00004477"/>
    </source>
</evidence>
<feature type="transmembrane region" description="Helical" evidence="9">
    <location>
        <begin position="420"/>
        <end position="438"/>
    </location>
</feature>
<dbReference type="InterPro" id="IPR006639">
    <property type="entry name" value="Preselin/SPP"/>
</dbReference>
<evidence type="ECO:0000256" key="4">
    <source>
        <dbReference type="ARBA" id="ARBA00022801"/>
    </source>
</evidence>
<dbReference type="GO" id="GO:0098553">
    <property type="term" value="C:lumenal side of endoplasmic reticulum membrane"/>
    <property type="evidence" value="ECO:0007669"/>
    <property type="project" value="TreeGrafter"/>
</dbReference>
<dbReference type="GO" id="GO:0042500">
    <property type="term" value="F:aspartic endopeptidase activity, intramembrane cleaving"/>
    <property type="evidence" value="ECO:0007669"/>
    <property type="project" value="InterPro"/>
</dbReference>
<feature type="region of interest" description="Disordered" evidence="8">
    <location>
        <begin position="25"/>
        <end position="44"/>
    </location>
</feature>
<dbReference type="GO" id="GO:0006465">
    <property type="term" value="P:signal peptide processing"/>
    <property type="evidence" value="ECO:0007669"/>
    <property type="project" value="TreeGrafter"/>
</dbReference>
<keyword evidence="5" id="KW-0256">Endoplasmic reticulum</keyword>
<keyword evidence="6 9" id="KW-1133">Transmembrane helix</keyword>
<dbReference type="Pfam" id="PF04258">
    <property type="entry name" value="Peptidase_A22B"/>
    <property type="match status" value="1"/>
</dbReference>
<gene>
    <name evidence="10" type="ORF">P8C59_009496</name>
</gene>
<dbReference type="SMART" id="SM00730">
    <property type="entry name" value="PSN"/>
    <property type="match status" value="1"/>
</dbReference>
<dbReference type="Proteomes" id="UP001217918">
    <property type="component" value="Unassembled WGS sequence"/>
</dbReference>
<dbReference type="PANTHER" id="PTHR12174">
    <property type="entry name" value="SIGNAL PEPTIDE PEPTIDASE"/>
    <property type="match status" value="1"/>
</dbReference>
<sequence length="523" mass="57834">MHMSPLLQLALYPEHSRSCLSLCRRPPSAAPAAPKKRKEQRKEDKFVEGFRPSDALMFPIMAGLTLVGLYYLIQWLQDLAVLNKILRIYLSGMSFLCLGKLCADTLGLSTTFMFPSTWAGRGKKLVHVDAGDRKLYEVDLHTGARVVSQQKSPLPGWIGPLVPERINSFLWTLRHLLTKEWTVRLAARGFGMTETGVKLETVLGALTATIVIGIYHSTEWVALSNLLGTAFSYSAFTLMSPTSFPIGTMVLAGLFVYDIIMVFYTPYMVAVATKLDVPIKLVFQGPSRSTLLGLGDIVIPGIFIGLALRFDLYQYYLGKMKLVPTQLSTETATEIPGGTVLETSVGYKKVKHPFEDPRGQWGDRFWTCTVKNLAALPDVATALPPLGFPKTYFYAAMAGYALGMVLTLTMVLVFNRGQPALLYLVPCVTGAVWLTGAIRGELQRLWAYTEDGSLDTEDVVVEVIPHGPQNQDNESNRVDKGKKDEANNDKEGRALPSDTTKATEDYVFLLSVTAPRYSPKKQD</sequence>
<feature type="transmembrane region" description="Helical" evidence="9">
    <location>
        <begin position="290"/>
        <end position="312"/>
    </location>
</feature>
<dbReference type="EMBL" id="JAQQPM010000009">
    <property type="protein sequence ID" value="KAK2075365.1"/>
    <property type="molecule type" value="Genomic_DNA"/>
</dbReference>
<evidence type="ECO:0000313" key="10">
    <source>
        <dbReference type="EMBL" id="KAK2075365.1"/>
    </source>
</evidence>
<name>A0AAD9IEN9_9PEZI</name>
<evidence type="ECO:0000256" key="8">
    <source>
        <dbReference type="SAM" id="MobiDB-lite"/>
    </source>
</evidence>
<keyword evidence="4" id="KW-0378">Hydrolase</keyword>
<feature type="transmembrane region" description="Helical" evidence="9">
    <location>
        <begin position="197"/>
        <end position="215"/>
    </location>
</feature>
<dbReference type="GO" id="GO:0033619">
    <property type="term" value="P:membrane protein proteolysis"/>
    <property type="evidence" value="ECO:0007669"/>
    <property type="project" value="TreeGrafter"/>
</dbReference>
<keyword evidence="11" id="KW-1185">Reference proteome</keyword>
<feature type="region of interest" description="Disordered" evidence="8">
    <location>
        <begin position="465"/>
        <end position="499"/>
    </location>
</feature>
<comment type="subcellular location">
    <subcellularLocation>
        <location evidence="1">Endoplasmic reticulum membrane</location>
        <topology evidence="1">Multi-pass membrane protein</topology>
    </subcellularLocation>
</comment>
<dbReference type="InterPro" id="IPR007369">
    <property type="entry name" value="Peptidase_A22B_SPP"/>
</dbReference>
<dbReference type="PANTHER" id="PTHR12174:SF23">
    <property type="entry name" value="MINOR HISTOCOMPATIBILITY ANTIGEN H13"/>
    <property type="match status" value="1"/>
</dbReference>
<feature type="transmembrane region" description="Helical" evidence="9">
    <location>
        <begin position="392"/>
        <end position="414"/>
    </location>
</feature>
<evidence type="ECO:0000256" key="7">
    <source>
        <dbReference type="ARBA" id="ARBA00023136"/>
    </source>
</evidence>
<keyword evidence="7 9" id="KW-0472">Membrane</keyword>
<dbReference type="GO" id="GO:0098554">
    <property type="term" value="C:cytoplasmic side of endoplasmic reticulum membrane"/>
    <property type="evidence" value="ECO:0007669"/>
    <property type="project" value="TreeGrafter"/>
</dbReference>
<feature type="transmembrane region" description="Helical" evidence="9">
    <location>
        <begin position="250"/>
        <end position="270"/>
    </location>
</feature>
<protein>
    <submittedName>
        <fullName evidence="10">Uncharacterized protein</fullName>
    </submittedName>
</protein>
<comment type="similarity">
    <text evidence="2">Belongs to the peptidase A22B family.</text>
</comment>
<feature type="compositionally biased region" description="Basic and acidic residues" evidence="8">
    <location>
        <begin position="474"/>
        <end position="493"/>
    </location>
</feature>
<accession>A0AAD9IEN9</accession>
<keyword evidence="3 9" id="KW-0812">Transmembrane</keyword>
<comment type="caution">
    <text evidence="10">The sequence shown here is derived from an EMBL/GenBank/DDBJ whole genome shotgun (WGS) entry which is preliminary data.</text>
</comment>
<evidence type="ECO:0000313" key="11">
    <source>
        <dbReference type="Proteomes" id="UP001217918"/>
    </source>
</evidence>
<dbReference type="AlphaFoldDB" id="A0AAD9IEN9"/>
<feature type="transmembrane region" description="Helical" evidence="9">
    <location>
        <begin position="55"/>
        <end position="73"/>
    </location>
</feature>
<reference evidence="10" key="1">
    <citation type="journal article" date="2023" name="Mol. Plant Microbe Interact.">
        <title>Elucidating the Obligate Nature and Biological Capacity of an Invasive Fungal Corn Pathogen.</title>
        <authorList>
            <person name="MacCready J.S."/>
            <person name="Roggenkamp E.M."/>
            <person name="Gdanetz K."/>
            <person name="Chilvers M.I."/>
        </authorList>
    </citation>
    <scope>NUCLEOTIDE SEQUENCE</scope>
    <source>
        <strain evidence="10">PM02</strain>
    </source>
</reference>
<evidence type="ECO:0000256" key="3">
    <source>
        <dbReference type="ARBA" id="ARBA00022692"/>
    </source>
</evidence>
<evidence type="ECO:0000256" key="6">
    <source>
        <dbReference type="ARBA" id="ARBA00022989"/>
    </source>
</evidence>
<evidence type="ECO:0000256" key="5">
    <source>
        <dbReference type="ARBA" id="ARBA00022824"/>
    </source>
</evidence>
<evidence type="ECO:0000256" key="9">
    <source>
        <dbReference type="SAM" id="Phobius"/>
    </source>
</evidence>